<dbReference type="AlphaFoldDB" id="A0A5S6QT69"/>
<keyword evidence="1" id="KW-1185">Reference proteome</keyword>
<protein>
    <submittedName>
        <fullName evidence="2">Uncharacterized protein</fullName>
    </submittedName>
</protein>
<organism evidence="1 2">
    <name type="scientific">Trichuris muris</name>
    <name type="common">Mouse whipworm</name>
    <dbReference type="NCBI Taxonomy" id="70415"/>
    <lineage>
        <taxon>Eukaryota</taxon>
        <taxon>Metazoa</taxon>
        <taxon>Ecdysozoa</taxon>
        <taxon>Nematoda</taxon>
        <taxon>Enoplea</taxon>
        <taxon>Dorylaimia</taxon>
        <taxon>Trichinellida</taxon>
        <taxon>Trichuridae</taxon>
        <taxon>Trichuris</taxon>
    </lineage>
</organism>
<proteinExistence type="predicted"/>
<accession>A0A5S6QT69</accession>
<reference evidence="2" key="1">
    <citation type="submission" date="2019-12" db="UniProtKB">
        <authorList>
            <consortium name="WormBaseParasite"/>
        </authorList>
    </citation>
    <scope>IDENTIFICATION</scope>
</reference>
<evidence type="ECO:0000313" key="1">
    <source>
        <dbReference type="Proteomes" id="UP000046395"/>
    </source>
</evidence>
<dbReference type="Proteomes" id="UP000046395">
    <property type="component" value="Unassembled WGS sequence"/>
</dbReference>
<name>A0A5S6QT69_TRIMR</name>
<dbReference type="WBParaSite" id="TMUE_2000010440.1">
    <property type="protein sequence ID" value="TMUE_2000010440.1"/>
    <property type="gene ID" value="WBGene00302752"/>
</dbReference>
<evidence type="ECO:0000313" key="2">
    <source>
        <dbReference type="WBParaSite" id="TMUE_2000010440.1"/>
    </source>
</evidence>
<sequence>MALQWSLQRLGLNGKWHCAFPLRRQLGHPAKIVLDNITEHPRTVGRLVHLMNALEKSGHRIGQPVFIGVQARCISKKSKV</sequence>